<dbReference type="SUPFAM" id="SSF53271">
    <property type="entry name" value="PRTase-like"/>
    <property type="match status" value="1"/>
</dbReference>
<dbReference type="EMBL" id="BAAAEM010000002">
    <property type="protein sequence ID" value="GAA0476596.1"/>
    <property type="molecule type" value="Genomic_DNA"/>
</dbReference>
<dbReference type="CDD" id="cd06223">
    <property type="entry name" value="PRTases_typeI"/>
    <property type="match status" value="1"/>
</dbReference>
<dbReference type="Pfam" id="PF00156">
    <property type="entry name" value="Pribosyltran"/>
    <property type="match status" value="1"/>
</dbReference>
<gene>
    <name evidence="4" type="ORF">GCM10009096_17980</name>
</gene>
<dbReference type="PANTHER" id="PTHR43363:SF1">
    <property type="entry name" value="HYPOXANTHINE-GUANINE PHOSPHORIBOSYLTRANSFERASE"/>
    <property type="match status" value="1"/>
</dbReference>
<dbReference type="Gene3D" id="3.40.50.2020">
    <property type="match status" value="1"/>
</dbReference>
<dbReference type="InterPro" id="IPR000836">
    <property type="entry name" value="PRTase_dom"/>
</dbReference>
<name>A0ABN1AHL5_9SPHN</name>
<evidence type="ECO:0000256" key="2">
    <source>
        <dbReference type="ARBA" id="ARBA00022679"/>
    </source>
</evidence>
<dbReference type="RefSeq" id="WP_229954867.1">
    <property type="nucleotide sequence ID" value="NZ_BAAAEM010000002.1"/>
</dbReference>
<keyword evidence="5" id="KW-1185">Reference proteome</keyword>
<evidence type="ECO:0000313" key="4">
    <source>
        <dbReference type="EMBL" id="GAA0476596.1"/>
    </source>
</evidence>
<evidence type="ECO:0000256" key="1">
    <source>
        <dbReference type="ARBA" id="ARBA00022676"/>
    </source>
</evidence>
<proteinExistence type="predicted"/>
<dbReference type="InterPro" id="IPR029057">
    <property type="entry name" value="PRTase-like"/>
</dbReference>
<keyword evidence="1 4" id="KW-0328">Glycosyltransferase</keyword>
<comment type="caution">
    <text evidence="4">The sequence shown here is derived from an EMBL/GenBank/DDBJ whole genome shotgun (WGS) entry which is preliminary data.</text>
</comment>
<evidence type="ECO:0000313" key="5">
    <source>
        <dbReference type="Proteomes" id="UP001500713"/>
    </source>
</evidence>
<accession>A0ABN1AHL5</accession>
<dbReference type="PANTHER" id="PTHR43363">
    <property type="entry name" value="HYPOXANTHINE PHOSPHORIBOSYLTRANSFERASE"/>
    <property type="match status" value="1"/>
</dbReference>
<feature type="domain" description="Phosphoribosyltransferase" evidence="3">
    <location>
        <begin position="24"/>
        <end position="164"/>
    </location>
</feature>
<dbReference type="Proteomes" id="UP001500713">
    <property type="component" value="Unassembled WGS sequence"/>
</dbReference>
<evidence type="ECO:0000259" key="3">
    <source>
        <dbReference type="Pfam" id="PF00156"/>
    </source>
</evidence>
<keyword evidence="2" id="KW-0808">Transferase</keyword>
<protein>
    <submittedName>
        <fullName evidence="4">Phosphoribosyltransferase family protein</fullName>
    </submittedName>
</protein>
<dbReference type="GO" id="GO:0016757">
    <property type="term" value="F:glycosyltransferase activity"/>
    <property type="evidence" value="ECO:0007669"/>
    <property type="project" value="UniProtKB-KW"/>
</dbReference>
<organism evidence="4 5">
    <name type="scientific">Parasphingorhabdus litoris</name>
    <dbReference type="NCBI Taxonomy" id="394733"/>
    <lineage>
        <taxon>Bacteria</taxon>
        <taxon>Pseudomonadati</taxon>
        <taxon>Pseudomonadota</taxon>
        <taxon>Alphaproteobacteria</taxon>
        <taxon>Sphingomonadales</taxon>
        <taxon>Sphingomonadaceae</taxon>
        <taxon>Parasphingorhabdus</taxon>
    </lineage>
</organism>
<sequence length="200" mass="22463">MTPETSITKTYITADALLSDSFRLGMQILKSDFSPTHIVGIWRGGAPVGIAVQEILEFHGVSTDHIAIRTSSYSGIDKQERSVRVFALGYLIDTLNPEDNLLIVDDVFDSGRSIEAFLKELGERCRHNMPRDVRVATVYSKPSRNKTALNPDFFIHETEDWLIFPHELDGLTKEEICANKPDAAIIFDEEEIPNPVMIKS</sequence>
<reference evidence="5" key="1">
    <citation type="journal article" date="2019" name="Int. J. Syst. Evol. Microbiol.">
        <title>The Global Catalogue of Microorganisms (GCM) 10K type strain sequencing project: providing services to taxonomists for standard genome sequencing and annotation.</title>
        <authorList>
            <consortium name="The Broad Institute Genomics Platform"/>
            <consortium name="The Broad Institute Genome Sequencing Center for Infectious Disease"/>
            <person name="Wu L."/>
            <person name="Ma J."/>
        </authorList>
    </citation>
    <scope>NUCLEOTIDE SEQUENCE [LARGE SCALE GENOMIC DNA]</scope>
    <source>
        <strain evidence="5">JCM 14162</strain>
    </source>
</reference>